<protein>
    <submittedName>
        <fullName evidence="1">OmpH family outer membrane protein</fullName>
    </submittedName>
</protein>
<dbReference type="RefSeq" id="WP_277278999.1">
    <property type="nucleotide sequence ID" value="NZ_JAROCY010000013.1"/>
</dbReference>
<dbReference type="Gene3D" id="3.30.910.20">
    <property type="entry name" value="Skp domain"/>
    <property type="match status" value="1"/>
</dbReference>
<accession>A0ABT6CPY9</accession>
<dbReference type="InterPro" id="IPR005632">
    <property type="entry name" value="Chaperone_Skp"/>
</dbReference>
<keyword evidence="2" id="KW-1185">Reference proteome</keyword>
<name>A0ABT6CPY9_9SPHN</name>
<organism evidence="1 2">
    <name type="scientific">Novosphingobium cyanobacteriorum</name>
    <dbReference type="NCBI Taxonomy" id="3024215"/>
    <lineage>
        <taxon>Bacteria</taxon>
        <taxon>Pseudomonadati</taxon>
        <taxon>Pseudomonadota</taxon>
        <taxon>Alphaproteobacteria</taxon>
        <taxon>Sphingomonadales</taxon>
        <taxon>Sphingomonadaceae</taxon>
        <taxon>Novosphingobium</taxon>
    </lineage>
</organism>
<dbReference type="SMART" id="SM00935">
    <property type="entry name" value="OmpH"/>
    <property type="match status" value="1"/>
</dbReference>
<comment type="caution">
    <text evidence="1">The sequence shown here is derived from an EMBL/GenBank/DDBJ whole genome shotgun (WGS) entry which is preliminary data.</text>
</comment>
<dbReference type="InterPro" id="IPR024930">
    <property type="entry name" value="Skp_dom_sf"/>
</dbReference>
<gene>
    <name evidence="1" type="ORF">POM99_14320</name>
</gene>
<evidence type="ECO:0000313" key="1">
    <source>
        <dbReference type="EMBL" id="MDF8334382.1"/>
    </source>
</evidence>
<dbReference type="SUPFAM" id="SSF111384">
    <property type="entry name" value="OmpH-like"/>
    <property type="match status" value="1"/>
</dbReference>
<dbReference type="EMBL" id="JAROCY010000013">
    <property type="protein sequence ID" value="MDF8334382.1"/>
    <property type="molecule type" value="Genomic_DNA"/>
</dbReference>
<reference evidence="1 2" key="1">
    <citation type="submission" date="2023-03" db="EMBL/GenBank/DDBJ databases">
        <title>Novosphingobium cyanobacteriorum sp. nov., isolated from a eutrophic reservoir during the Microcystis bloom period.</title>
        <authorList>
            <person name="Kang M."/>
            <person name="Le V."/>
            <person name="Ko S.-R."/>
            <person name="Lee S.-A."/>
            <person name="Ahn C.-Y."/>
        </authorList>
    </citation>
    <scope>NUCLEOTIDE SEQUENCE [LARGE SCALE GENOMIC DNA]</scope>
    <source>
        <strain evidence="1 2">HBC54</strain>
    </source>
</reference>
<dbReference type="Proteomes" id="UP001222770">
    <property type="component" value="Unassembled WGS sequence"/>
</dbReference>
<sequence length="182" mass="19229">MAQAPAAVDAGQGLGGPVVPGVCLISREAVLANSKVGIAAAARVRQLAQEAQAEVDAERKPLEAQAAALQAQAATLTADQRRAQEKALSERFAPIQAKAELRSREIDRTRAKAIDTIAAQTQPVIAAVYKQHNCGLLFDRAVALGGNFGNDLTVEVVRALDARVTTIDFKREDLSGQPAPKR</sequence>
<proteinExistence type="predicted"/>
<evidence type="ECO:0000313" key="2">
    <source>
        <dbReference type="Proteomes" id="UP001222770"/>
    </source>
</evidence>
<dbReference type="Pfam" id="PF03938">
    <property type="entry name" value="OmpH"/>
    <property type="match status" value="1"/>
</dbReference>